<comment type="catalytic activity">
    <reaction evidence="1">
        <text>Endonucleolytic cleavage of DNA to give specific double-stranded fragments with terminal 5'-phosphates.</text>
        <dbReference type="EC" id="3.1.21.4"/>
    </reaction>
</comment>
<proteinExistence type="inferred from homology"/>
<accession>A0A9D9EIT3</accession>
<dbReference type="InterPro" id="IPR011335">
    <property type="entry name" value="Restrct_endonuc-II-like"/>
</dbReference>
<dbReference type="InterPro" id="IPR007637">
    <property type="entry name" value="Restrct_endonuc_II_DpnII-like"/>
</dbReference>
<organism evidence="3 4">
    <name type="scientific">Candidatus Enterocola intestinipullorum</name>
    <dbReference type="NCBI Taxonomy" id="2840783"/>
    <lineage>
        <taxon>Bacteria</taxon>
        <taxon>Pseudomonadati</taxon>
        <taxon>Bacteroidota</taxon>
        <taxon>Bacteroidia</taxon>
        <taxon>Bacteroidales</taxon>
        <taxon>Candidatus Enterocola</taxon>
    </lineage>
</organism>
<gene>
    <name evidence="3" type="ORF">IAC32_05605</name>
</gene>
<sequence>MKAHTKKEFETFMAQLKETNATLSFYTDFQKICKNVDDVAISLSMLNFLIGKKNLRQAVEALWKRDKSVFDVMDILIATRKKDKKKFFDNEGNFRLVHSLFSSVDGVMEFLEGTGLADVFRNSEIKDLIDYVFGVETGLDSNARKNRSGTNTEILVANMLSRAGIKFKTQVSSKKFKLVSDTLGTDKKVFDFVIETTGKTYLVEVNFYSAGGSKLNEVARSYMELGQKINKLALYEFVWITDGQGWNAARNKLEETFYAIPRIYNLCTLQTFIKEIRNH</sequence>
<keyword evidence="1" id="KW-0680">Restriction system</keyword>
<keyword evidence="1 3" id="KW-0255">Endonuclease</keyword>
<reference evidence="3" key="1">
    <citation type="submission" date="2020-10" db="EMBL/GenBank/DDBJ databases">
        <authorList>
            <person name="Gilroy R."/>
        </authorList>
    </citation>
    <scope>NUCLEOTIDE SEQUENCE</scope>
    <source>
        <strain evidence="3">D3-1215</strain>
    </source>
</reference>
<dbReference type="PIRSF" id="PIRSF016080">
    <property type="entry name" value="Restrict_endonuc_II_DpmII"/>
    <property type="match status" value="1"/>
</dbReference>
<dbReference type="SUPFAM" id="SSF52980">
    <property type="entry name" value="Restriction endonuclease-like"/>
    <property type="match status" value="1"/>
</dbReference>
<dbReference type="GO" id="GO:0009036">
    <property type="term" value="F:type II site-specific deoxyribonuclease activity"/>
    <property type="evidence" value="ECO:0007669"/>
    <property type="project" value="UniProtKB-UniRule"/>
</dbReference>
<dbReference type="InterPro" id="IPR021191">
    <property type="entry name" value="Restrct_endonuc_II_DpnII"/>
</dbReference>
<dbReference type="Proteomes" id="UP000823637">
    <property type="component" value="Unassembled WGS sequence"/>
</dbReference>
<evidence type="ECO:0000313" key="3">
    <source>
        <dbReference type="EMBL" id="MBO8447200.1"/>
    </source>
</evidence>
<keyword evidence="1" id="KW-0540">Nuclease</keyword>
<comment type="similarity">
    <text evidence="1">Belongs to the DpnII type II restriction endonuclease family.</text>
</comment>
<evidence type="ECO:0000259" key="2">
    <source>
        <dbReference type="Pfam" id="PF04556"/>
    </source>
</evidence>
<dbReference type="Pfam" id="PF04556">
    <property type="entry name" value="DpnII"/>
    <property type="match status" value="1"/>
</dbReference>
<dbReference type="EMBL" id="JADIMR010000085">
    <property type="protein sequence ID" value="MBO8447200.1"/>
    <property type="molecule type" value="Genomic_DNA"/>
</dbReference>
<evidence type="ECO:0000313" key="4">
    <source>
        <dbReference type="Proteomes" id="UP000823637"/>
    </source>
</evidence>
<dbReference type="GO" id="GO:0009307">
    <property type="term" value="P:DNA restriction-modification system"/>
    <property type="evidence" value="ECO:0007669"/>
    <property type="project" value="UniProtKB-UniRule"/>
</dbReference>
<evidence type="ECO:0000256" key="1">
    <source>
        <dbReference type="PIRNR" id="PIRNR016080"/>
    </source>
</evidence>
<keyword evidence="1" id="KW-0378">Hydrolase</keyword>
<dbReference type="GO" id="GO:0003677">
    <property type="term" value="F:DNA binding"/>
    <property type="evidence" value="ECO:0007669"/>
    <property type="project" value="UniProtKB-UniRule"/>
</dbReference>
<feature type="domain" description="Restriction endonuclease type II DpnII-like" evidence="2">
    <location>
        <begin position="9"/>
        <end position="273"/>
    </location>
</feature>
<name>A0A9D9EIT3_9BACT</name>
<dbReference type="EC" id="3.1.21.4" evidence="1"/>
<dbReference type="AlphaFoldDB" id="A0A9D9EIT3"/>
<protein>
    <recommendedName>
        <fullName evidence="1">Type-2 restriction enzyme</fullName>
        <ecNumber evidence="1">3.1.21.4</ecNumber>
    </recommendedName>
</protein>
<reference evidence="3" key="2">
    <citation type="journal article" date="2021" name="PeerJ">
        <title>Extensive microbial diversity within the chicken gut microbiome revealed by metagenomics and culture.</title>
        <authorList>
            <person name="Gilroy R."/>
            <person name="Ravi A."/>
            <person name="Getino M."/>
            <person name="Pursley I."/>
            <person name="Horton D.L."/>
            <person name="Alikhan N.F."/>
            <person name="Baker D."/>
            <person name="Gharbi K."/>
            <person name="Hall N."/>
            <person name="Watson M."/>
            <person name="Adriaenssens E.M."/>
            <person name="Foster-Nyarko E."/>
            <person name="Jarju S."/>
            <person name="Secka A."/>
            <person name="Antonio M."/>
            <person name="Oren A."/>
            <person name="Chaudhuri R.R."/>
            <person name="La Ragione R."/>
            <person name="Hildebrand F."/>
            <person name="Pallen M.J."/>
        </authorList>
    </citation>
    <scope>NUCLEOTIDE SEQUENCE</scope>
    <source>
        <strain evidence="3">D3-1215</strain>
    </source>
</reference>
<comment type="caution">
    <text evidence="3">The sequence shown here is derived from an EMBL/GenBank/DDBJ whole genome shotgun (WGS) entry which is preliminary data.</text>
</comment>
<comment type="function">
    <text evidence="1">A P subtype restriction enzyme that recognizes the double-stranded unmethylated sequence 5'-GATC-3'.</text>
</comment>